<gene>
    <name evidence="2" type="ORF">PLEPLA_LOCUS47275</name>
</gene>
<evidence type="ECO:0000313" key="3">
    <source>
        <dbReference type="Proteomes" id="UP001153269"/>
    </source>
</evidence>
<feature type="compositionally biased region" description="Acidic residues" evidence="1">
    <location>
        <begin position="1"/>
        <end position="10"/>
    </location>
</feature>
<name>A0A9N7VYE8_PLEPL</name>
<sequence>MQRQEEEEEKMEVRRVENEQKEDNDKPGQSVGSCVVAMVPLSRSSLVPFYRRQVDSGGRLVPVPSPHLLHLSVGCQLCSTSTCHDPKMMATVERSPHLV</sequence>
<evidence type="ECO:0000313" key="2">
    <source>
        <dbReference type="EMBL" id="CAB1459438.1"/>
    </source>
</evidence>
<organism evidence="2 3">
    <name type="scientific">Pleuronectes platessa</name>
    <name type="common">European plaice</name>
    <dbReference type="NCBI Taxonomy" id="8262"/>
    <lineage>
        <taxon>Eukaryota</taxon>
        <taxon>Metazoa</taxon>
        <taxon>Chordata</taxon>
        <taxon>Craniata</taxon>
        <taxon>Vertebrata</taxon>
        <taxon>Euteleostomi</taxon>
        <taxon>Actinopterygii</taxon>
        <taxon>Neopterygii</taxon>
        <taxon>Teleostei</taxon>
        <taxon>Neoteleostei</taxon>
        <taxon>Acanthomorphata</taxon>
        <taxon>Carangaria</taxon>
        <taxon>Pleuronectiformes</taxon>
        <taxon>Pleuronectoidei</taxon>
        <taxon>Pleuronectidae</taxon>
        <taxon>Pleuronectes</taxon>
    </lineage>
</organism>
<dbReference type="EMBL" id="CADEAL010004431">
    <property type="protein sequence ID" value="CAB1459438.1"/>
    <property type="molecule type" value="Genomic_DNA"/>
</dbReference>
<proteinExistence type="predicted"/>
<accession>A0A9N7VYE8</accession>
<protein>
    <submittedName>
        <fullName evidence="2">Uncharacterized protein</fullName>
    </submittedName>
</protein>
<feature type="compositionally biased region" description="Basic and acidic residues" evidence="1">
    <location>
        <begin position="11"/>
        <end position="26"/>
    </location>
</feature>
<dbReference type="Proteomes" id="UP001153269">
    <property type="component" value="Unassembled WGS sequence"/>
</dbReference>
<feature type="region of interest" description="Disordered" evidence="1">
    <location>
        <begin position="1"/>
        <end position="32"/>
    </location>
</feature>
<evidence type="ECO:0000256" key="1">
    <source>
        <dbReference type="SAM" id="MobiDB-lite"/>
    </source>
</evidence>
<reference evidence="2" key="1">
    <citation type="submission" date="2020-03" db="EMBL/GenBank/DDBJ databases">
        <authorList>
            <person name="Weist P."/>
        </authorList>
    </citation>
    <scope>NUCLEOTIDE SEQUENCE</scope>
</reference>
<keyword evidence="3" id="KW-1185">Reference proteome</keyword>
<dbReference type="AlphaFoldDB" id="A0A9N7VYE8"/>
<comment type="caution">
    <text evidence="2">The sequence shown here is derived from an EMBL/GenBank/DDBJ whole genome shotgun (WGS) entry which is preliminary data.</text>
</comment>